<dbReference type="InterPro" id="IPR001356">
    <property type="entry name" value="HD"/>
</dbReference>
<keyword evidence="7 9" id="KW-0371">Homeobox</keyword>
<dbReference type="CDD" id="cd00086">
    <property type="entry name" value="homeodomain"/>
    <property type="match status" value="1"/>
</dbReference>
<dbReference type="FunFam" id="2.10.110.10:FF:000006">
    <property type="entry name" value="LIM homeobox transcription factor 1-beta"/>
    <property type="match status" value="1"/>
</dbReference>
<evidence type="ECO:0000256" key="4">
    <source>
        <dbReference type="ARBA" id="ARBA00022833"/>
    </source>
</evidence>
<dbReference type="Proteomes" id="UP000050795">
    <property type="component" value="Unassembled WGS sequence"/>
</dbReference>
<keyword evidence="8 9" id="KW-0539">Nucleus</keyword>
<sequence>MNRIVSLTDRNSEYNNHDCSTNRVIYTEQKTAVLTSDTTITSSENPYSTQNIVQVKPHTGKTNIGEFDHHGHDIHFNRCENDYPLAHSSPNSFTNAPQCAGCKQLVMDRTILRVLNQSWHANCLKCMDCGTSLSEKCFVRTDELYCKKDFFKRFGTKCAGCDKGIPPMEVVRTAQENVYHLDCFSCVSCTRMLNTGDEFYLLHDRKLMCKSDFEAAKAREAELDNANKRPRTTISAKQLEALKRVYSESPKPVRHVREQLSEETGLDMRVVQVWFQNRRAKEKRLKKDAGRNLWSISDSLLVNSTSTSISNTNTPVCMNGSHLFSTGSNDLDKHSTQYCGDTSVTLDDSTSGDEYLSKDEFQRSGLSDTDSDCSNDPEDTNESLDLSIMEDFSHHKQLTDTISDEKLQINRNEYSYENDPLSKSLIDQIISSKTEQKNETKVLVSNEKWLSPPEYFHHHHPQQQQQTFPSNNQSFKSDSLNNNMNNLIPFDINRQDNSPLTSNPIISSYFNLNKQLMFSDELFMKETYLHPVDYFPYSLNTNNLSQHSIPQSTSS</sequence>
<dbReference type="InterPro" id="IPR049594">
    <property type="entry name" value="Lhx3/4-like_LIM2"/>
</dbReference>
<evidence type="ECO:0000256" key="10">
    <source>
        <dbReference type="PROSITE-ProRule" id="PRU00125"/>
    </source>
</evidence>
<keyword evidence="4 10" id="KW-0862">Zinc</keyword>
<evidence type="ECO:0000259" key="14">
    <source>
        <dbReference type="PROSITE" id="PS50071"/>
    </source>
</evidence>
<dbReference type="Pfam" id="PF00046">
    <property type="entry name" value="Homeodomain"/>
    <property type="match status" value="1"/>
</dbReference>
<dbReference type="CDD" id="cd09376">
    <property type="entry name" value="LIM2_Lhx3_Lhx4"/>
    <property type="match status" value="1"/>
</dbReference>
<evidence type="ECO:0000313" key="16">
    <source>
        <dbReference type="WBParaSite" id="TREG1_34120.1"/>
    </source>
</evidence>
<accession>A0AA85JIC1</accession>
<dbReference type="GO" id="GO:0005634">
    <property type="term" value="C:nucleus"/>
    <property type="evidence" value="ECO:0007669"/>
    <property type="project" value="UniProtKB-SubCell"/>
</dbReference>
<dbReference type="SMART" id="SM00132">
    <property type="entry name" value="LIM"/>
    <property type="match status" value="2"/>
</dbReference>
<dbReference type="FunFam" id="2.10.110.10:FF:000032">
    <property type="entry name" value="LIM/homeobox protein Lhx3"/>
    <property type="match status" value="1"/>
</dbReference>
<dbReference type="PROSITE" id="PS50023">
    <property type="entry name" value="LIM_DOMAIN_2"/>
    <property type="match status" value="2"/>
</dbReference>
<feature type="domain" description="Homeobox" evidence="14">
    <location>
        <begin position="225"/>
        <end position="285"/>
    </location>
</feature>
<dbReference type="PROSITE" id="PS50071">
    <property type="entry name" value="HOMEOBOX_2"/>
    <property type="match status" value="1"/>
</dbReference>
<comment type="subcellular location">
    <subcellularLocation>
        <location evidence="1 9 11">Nucleus</location>
    </subcellularLocation>
</comment>
<evidence type="ECO:0000256" key="7">
    <source>
        <dbReference type="ARBA" id="ARBA00023155"/>
    </source>
</evidence>
<evidence type="ECO:0000256" key="8">
    <source>
        <dbReference type="ARBA" id="ARBA00023242"/>
    </source>
</evidence>
<keyword evidence="15" id="KW-1185">Reference proteome</keyword>
<evidence type="ECO:0000256" key="12">
    <source>
        <dbReference type="SAM" id="MobiDB-lite"/>
    </source>
</evidence>
<name>A0AA85JIC1_TRIRE</name>
<organism evidence="15 16">
    <name type="scientific">Trichobilharzia regenti</name>
    <name type="common">Nasal bird schistosome</name>
    <dbReference type="NCBI Taxonomy" id="157069"/>
    <lineage>
        <taxon>Eukaryota</taxon>
        <taxon>Metazoa</taxon>
        <taxon>Spiralia</taxon>
        <taxon>Lophotrochozoa</taxon>
        <taxon>Platyhelminthes</taxon>
        <taxon>Trematoda</taxon>
        <taxon>Digenea</taxon>
        <taxon>Strigeidida</taxon>
        <taxon>Schistosomatoidea</taxon>
        <taxon>Schistosomatidae</taxon>
        <taxon>Trichobilharzia</taxon>
    </lineage>
</organism>
<evidence type="ECO:0000256" key="5">
    <source>
        <dbReference type="ARBA" id="ARBA00023038"/>
    </source>
</evidence>
<evidence type="ECO:0000256" key="6">
    <source>
        <dbReference type="ARBA" id="ARBA00023125"/>
    </source>
</evidence>
<dbReference type="Pfam" id="PF00412">
    <property type="entry name" value="LIM"/>
    <property type="match status" value="2"/>
</dbReference>
<feature type="region of interest" description="Disordered" evidence="12">
    <location>
        <begin position="363"/>
        <end position="382"/>
    </location>
</feature>
<dbReference type="GO" id="GO:0030182">
    <property type="term" value="P:neuron differentiation"/>
    <property type="evidence" value="ECO:0007669"/>
    <property type="project" value="TreeGrafter"/>
</dbReference>
<keyword evidence="6 9" id="KW-0238">DNA-binding</keyword>
<dbReference type="InterPro" id="IPR009057">
    <property type="entry name" value="Homeodomain-like_sf"/>
</dbReference>
<dbReference type="PROSITE" id="PS00478">
    <property type="entry name" value="LIM_DOMAIN_1"/>
    <property type="match status" value="1"/>
</dbReference>
<feature type="DNA-binding region" description="Homeobox" evidence="9">
    <location>
        <begin position="227"/>
        <end position="286"/>
    </location>
</feature>
<dbReference type="InterPro" id="IPR001781">
    <property type="entry name" value="Znf_LIM"/>
</dbReference>
<feature type="compositionally biased region" description="Acidic residues" evidence="12">
    <location>
        <begin position="369"/>
        <end position="382"/>
    </location>
</feature>
<dbReference type="AlphaFoldDB" id="A0AA85JIC1"/>
<keyword evidence="3" id="KW-0677">Repeat</keyword>
<feature type="domain" description="LIM zinc-binding" evidence="13">
    <location>
        <begin position="157"/>
        <end position="219"/>
    </location>
</feature>
<evidence type="ECO:0000313" key="15">
    <source>
        <dbReference type="Proteomes" id="UP000050795"/>
    </source>
</evidence>
<keyword evidence="5 10" id="KW-0440">LIM domain</keyword>
<dbReference type="PROSITE" id="PS00027">
    <property type="entry name" value="HOMEOBOX_1"/>
    <property type="match status" value="1"/>
</dbReference>
<dbReference type="Gene3D" id="2.10.110.10">
    <property type="entry name" value="Cysteine Rich Protein"/>
    <property type="match status" value="2"/>
</dbReference>
<reference evidence="16" key="2">
    <citation type="submission" date="2023-11" db="UniProtKB">
        <authorList>
            <consortium name="WormBaseParasite"/>
        </authorList>
    </citation>
    <scope>IDENTIFICATION</scope>
</reference>
<dbReference type="PANTHER" id="PTHR24208">
    <property type="entry name" value="LIM/HOMEOBOX PROTEIN LHX"/>
    <property type="match status" value="1"/>
</dbReference>
<dbReference type="Gene3D" id="1.10.10.60">
    <property type="entry name" value="Homeodomain-like"/>
    <property type="match status" value="1"/>
</dbReference>
<feature type="domain" description="LIM zinc-binding" evidence="13">
    <location>
        <begin position="97"/>
        <end position="156"/>
    </location>
</feature>
<dbReference type="SMART" id="SM00389">
    <property type="entry name" value="HOX"/>
    <property type="match status" value="1"/>
</dbReference>
<dbReference type="FunFam" id="1.10.10.60:FF:000219">
    <property type="entry name" value="LIM/homeobox protein Lhx3"/>
    <property type="match status" value="1"/>
</dbReference>
<dbReference type="PANTHER" id="PTHR24208:SF128">
    <property type="entry name" value="LIM3, ISOFORM G"/>
    <property type="match status" value="1"/>
</dbReference>
<dbReference type="SUPFAM" id="SSF57716">
    <property type="entry name" value="Glucocorticoid receptor-like (DNA-binding domain)"/>
    <property type="match status" value="2"/>
</dbReference>
<dbReference type="GO" id="GO:0008270">
    <property type="term" value="F:zinc ion binding"/>
    <property type="evidence" value="ECO:0007669"/>
    <property type="project" value="InterPro"/>
</dbReference>
<dbReference type="GO" id="GO:0000977">
    <property type="term" value="F:RNA polymerase II transcription regulatory region sequence-specific DNA binding"/>
    <property type="evidence" value="ECO:0007669"/>
    <property type="project" value="TreeGrafter"/>
</dbReference>
<reference evidence="15" key="1">
    <citation type="submission" date="2022-06" db="EMBL/GenBank/DDBJ databases">
        <authorList>
            <person name="Berger JAMES D."/>
            <person name="Berger JAMES D."/>
        </authorList>
    </citation>
    <scope>NUCLEOTIDE SEQUENCE [LARGE SCALE GENOMIC DNA]</scope>
</reference>
<protein>
    <submittedName>
        <fullName evidence="16">Uncharacterized protein</fullName>
    </submittedName>
</protein>
<dbReference type="InterPro" id="IPR017970">
    <property type="entry name" value="Homeobox_CS"/>
</dbReference>
<evidence type="ECO:0000256" key="11">
    <source>
        <dbReference type="RuleBase" id="RU000682"/>
    </source>
</evidence>
<dbReference type="WBParaSite" id="TREG1_34120.1">
    <property type="protein sequence ID" value="TREG1_34120.1"/>
    <property type="gene ID" value="TREG1_34120"/>
</dbReference>
<proteinExistence type="predicted"/>
<feature type="region of interest" description="Disordered" evidence="12">
    <location>
        <begin position="453"/>
        <end position="472"/>
    </location>
</feature>
<dbReference type="GO" id="GO:0000981">
    <property type="term" value="F:DNA-binding transcription factor activity, RNA polymerase II-specific"/>
    <property type="evidence" value="ECO:0007669"/>
    <property type="project" value="InterPro"/>
</dbReference>
<evidence type="ECO:0000259" key="13">
    <source>
        <dbReference type="PROSITE" id="PS50023"/>
    </source>
</evidence>
<evidence type="ECO:0000256" key="9">
    <source>
        <dbReference type="PROSITE-ProRule" id="PRU00108"/>
    </source>
</evidence>
<evidence type="ECO:0000256" key="2">
    <source>
        <dbReference type="ARBA" id="ARBA00022723"/>
    </source>
</evidence>
<evidence type="ECO:0000256" key="1">
    <source>
        <dbReference type="ARBA" id="ARBA00004123"/>
    </source>
</evidence>
<evidence type="ECO:0000256" key="3">
    <source>
        <dbReference type="ARBA" id="ARBA00022737"/>
    </source>
</evidence>
<keyword evidence="2 10" id="KW-0479">Metal-binding</keyword>
<dbReference type="SUPFAM" id="SSF46689">
    <property type="entry name" value="Homeodomain-like"/>
    <property type="match status" value="1"/>
</dbReference>
<dbReference type="InterPro" id="IPR050453">
    <property type="entry name" value="LIM_Homeobox_TF"/>
</dbReference>